<keyword evidence="2" id="KW-0812">Transmembrane</keyword>
<evidence type="ECO:0008006" key="5">
    <source>
        <dbReference type="Google" id="ProtNLM"/>
    </source>
</evidence>
<accession>A0AA36MD62</accession>
<evidence type="ECO:0000256" key="2">
    <source>
        <dbReference type="SAM" id="Phobius"/>
    </source>
</evidence>
<keyword evidence="2" id="KW-0472">Membrane</keyword>
<dbReference type="AlphaFoldDB" id="A0AA36MD62"/>
<keyword evidence="2" id="KW-1133">Transmembrane helix</keyword>
<feature type="compositionally biased region" description="Pro residues" evidence="1">
    <location>
        <begin position="132"/>
        <end position="146"/>
    </location>
</feature>
<protein>
    <recommendedName>
        <fullName evidence="5">MARVEL domain-containing protein</fullName>
    </recommendedName>
</protein>
<sequence>MALYDMKELPHLVKPASLILIILQIIFVFAPGYRGFGWFVIMTTIIQLIVGVLVLLGMLVDIGLVRTSMWAVAEIGYSAAFTLFQAINFFFFLVNVFGHFNFWLLLGVFTSALLCLVWLFNAFQWWRARTPPPPSQPTTTPPPPKFTPSYPAGVNPA</sequence>
<dbReference type="Proteomes" id="UP001176961">
    <property type="component" value="Unassembled WGS sequence"/>
</dbReference>
<proteinExistence type="predicted"/>
<evidence type="ECO:0000256" key="1">
    <source>
        <dbReference type="SAM" id="MobiDB-lite"/>
    </source>
</evidence>
<feature type="transmembrane region" description="Helical" evidence="2">
    <location>
        <begin position="36"/>
        <end position="60"/>
    </location>
</feature>
<evidence type="ECO:0000313" key="4">
    <source>
        <dbReference type="Proteomes" id="UP001176961"/>
    </source>
</evidence>
<gene>
    <name evidence="3" type="ORF">CYNAS_LOCUS18093</name>
</gene>
<feature type="region of interest" description="Disordered" evidence="1">
    <location>
        <begin position="132"/>
        <end position="157"/>
    </location>
</feature>
<reference evidence="3" key="1">
    <citation type="submission" date="2023-07" db="EMBL/GenBank/DDBJ databases">
        <authorList>
            <consortium name="CYATHOMIX"/>
        </authorList>
    </citation>
    <scope>NUCLEOTIDE SEQUENCE</scope>
    <source>
        <strain evidence="3">N/A</strain>
    </source>
</reference>
<feature type="transmembrane region" description="Helical" evidence="2">
    <location>
        <begin position="72"/>
        <end position="94"/>
    </location>
</feature>
<keyword evidence="4" id="KW-1185">Reference proteome</keyword>
<feature type="transmembrane region" description="Helical" evidence="2">
    <location>
        <begin position="100"/>
        <end position="120"/>
    </location>
</feature>
<dbReference type="EMBL" id="CATQJL010000316">
    <property type="protein sequence ID" value="CAJ0606110.1"/>
    <property type="molecule type" value="Genomic_DNA"/>
</dbReference>
<organism evidence="3 4">
    <name type="scientific">Cylicocyclus nassatus</name>
    <name type="common">Nematode worm</name>
    <dbReference type="NCBI Taxonomy" id="53992"/>
    <lineage>
        <taxon>Eukaryota</taxon>
        <taxon>Metazoa</taxon>
        <taxon>Ecdysozoa</taxon>
        <taxon>Nematoda</taxon>
        <taxon>Chromadorea</taxon>
        <taxon>Rhabditida</taxon>
        <taxon>Rhabditina</taxon>
        <taxon>Rhabditomorpha</taxon>
        <taxon>Strongyloidea</taxon>
        <taxon>Strongylidae</taxon>
        <taxon>Cylicocyclus</taxon>
    </lineage>
</organism>
<comment type="caution">
    <text evidence="3">The sequence shown here is derived from an EMBL/GenBank/DDBJ whole genome shotgun (WGS) entry which is preliminary data.</text>
</comment>
<name>A0AA36MD62_CYLNA</name>
<feature type="transmembrane region" description="Helical" evidence="2">
    <location>
        <begin position="12"/>
        <end position="30"/>
    </location>
</feature>
<evidence type="ECO:0000313" key="3">
    <source>
        <dbReference type="EMBL" id="CAJ0606110.1"/>
    </source>
</evidence>